<evidence type="ECO:0000313" key="3">
    <source>
        <dbReference type="Proteomes" id="UP001239083"/>
    </source>
</evidence>
<dbReference type="Pfam" id="PF12802">
    <property type="entry name" value="MarR_2"/>
    <property type="match status" value="1"/>
</dbReference>
<keyword evidence="2" id="KW-0238">DNA-binding</keyword>
<dbReference type="InterPro" id="IPR000835">
    <property type="entry name" value="HTH_MarR-typ"/>
</dbReference>
<name>A0ABU0RAL6_9MICO</name>
<dbReference type="Proteomes" id="UP001239083">
    <property type="component" value="Unassembled WGS sequence"/>
</dbReference>
<dbReference type="InterPro" id="IPR036390">
    <property type="entry name" value="WH_DNA-bd_sf"/>
</dbReference>
<evidence type="ECO:0000313" key="2">
    <source>
        <dbReference type="EMBL" id="MDQ0895113.1"/>
    </source>
</evidence>
<sequence length="168" mass="18915">MSTKCRYAGGMSEVSEVDESEWELFSAFATMYTELMREFDRRLQRDAGISQGDYGVMLTLFRAPDRRLRPGALGEALGWEKSRLSHQLTRMAARGLVERVECDTDGRGTWVLLTRDGRRALLGSMRDHAAAIRTLFLDVLEPHEKRAIADASARVLERLNEPAALRAG</sequence>
<reference evidence="2 3" key="1">
    <citation type="submission" date="2023-07" db="EMBL/GenBank/DDBJ databases">
        <title>Comparative genomics of wheat-associated soil bacteria to identify genetic determinants of phenazine resistance.</title>
        <authorList>
            <person name="Mouncey N."/>
        </authorList>
    </citation>
    <scope>NUCLEOTIDE SEQUENCE [LARGE SCALE GENOMIC DNA]</scope>
    <source>
        <strain evidence="2 3">V3I3</strain>
    </source>
</reference>
<feature type="domain" description="HTH marR-type" evidence="1">
    <location>
        <begin position="21"/>
        <end position="157"/>
    </location>
</feature>
<organism evidence="2 3">
    <name type="scientific">Agromyces ramosus</name>
    <dbReference type="NCBI Taxonomy" id="33879"/>
    <lineage>
        <taxon>Bacteria</taxon>
        <taxon>Bacillati</taxon>
        <taxon>Actinomycetota</taxon>
        <taxon>Actinomycetes</taxon>
        <taxon>Micrococcales</taxon>
        <taxon>Microbacteriaceae</taxon>
        <taxon>Agromyces</taxon>
    </lineage>
</organism>
<dbReference type="SMART" id="SM00347">
    <property type="entry name" value="HTH_MARR"/>
    <property type="match status" value="1"/>
</dbReference>
<accession>A0ABU0RAL6</accession>
<dbReference type="EMBL" id="JAUSYY010000001">
    <property type="protein sequence ID" value="MDQ0895113.1"/>
    <property type="molecule type" value="Genomic_DNA"/>
</dbReference>
<keyword evidence="3" id="KW-1185">Reference proteome</keyword>
<dbReference type="InterPro" id="IPR036388">
    <property type="entry name" value="WH-like_DNA-bd_sf"/>
</dbReference>
<dbReference type="Gene3D" id="1.10.10.10">
    <property type="entry name" value="Winged helix-like DNA-binding domain superfamily/Winged helix DNA-binding domain"/>
    <property type="match status" value="1"/>
</dbReference>
<protein>
    <submittedName>
        <fullName evidence="2">DNA-binding MarR family transcriptional regulator</fullName>
    </submittedName>
</protein>
<dbReference type="InterPro" id="IPR039422">
    <property type="entry name" value="MarR/SlyA-like"/>
</dbReference>
<dbReference type="SUPFAM" id="SSF46785">
    <property type="entry name" value="Winged helix' DNA-binding domain"/>
    <property type="match status" value="1"/>
</dbReference>
<proteinExistence type="predicted"/>
<evidence type="ECO:0000259" key="1">
    <source>
        <dbReference type="PROSITE" id="PS50995"/>
    </source>
</evidence>
<dbReference type="PANTHER" id="PTHR33164:SF99">
    <property type="entry name" value="MARR FAMILY REGULATORY PROTEIN"/>
    <property type="match status" value="1"/>
</dbReference>
<dbReference type="PROSITE" id="PS50995">
    <property type="entry name" value="HTH_MARR_2"/>
    <property type="match status" value="1"/>
</dbReference>
<dbReference type="GO" id="GO:0003677">
    <property type="term" value="F:DNA binding"/>
    <property type="evidence" value="ECO:0007669"/>
    <property type="project" value="UniProtKB-KW"/>
</dbReference>
<gene>
    <name evidence="2" type="ORF">QFZ26_002668</name>
</gene>
<dbReference type="PANTHER" id="PTHR33164">
    <property type="entry name" value="TRANSCRIPTIONAL REGULATOR, MARR FAMILY"/>
    <property type="match status" value="1"/>
</dbReference>
<comment type="caution">
    <text evidence="2">The sequence shown here is derived from an EMBL/GenBank/DDBJ whole genome shotgun (WGS) entry which is preliminary data.</text>
</comment>